<feature type="domain" description="Phosphoribosyltransferase" evidence="2">
    <location>
        <begin position="141"/>
        <end position="231"/>
    </location>
</feature>
<sequence>MRLHIPAWLSARIPSQCLACGSWPAQPLCAQCQARFAQHVPRCRSCALRLPDAHAGAHCGQCLRHPPVLQHCLVAVDYGYPWALPLTQWKLHAQPAVGRHLAQWLQQHAAWPALRDGCALTIPIPLSPQRLRSRGYNQALLLARALDCPAIQPQLLQRTHDTPTQMRQGRAARLRNLRGAFSVPPQHQGLLDGKTVLLVDDVITTGATLQAAAQALLAAGAGQVHAVALARTP</sequence>
<comment type="similarity">
    <text evidence="1">Belongs to the ComF/GntX family.</text>
</comment>
<dbReference type="PANTHER" id="PTHR47505:SF1">
    <property type="entry name" value="DNA UTILIZATION PROTEIN YHGH"/>
    <property type="match status" value="1"/>
</dbReference>
<dbReference type="SUPFAM" id="SSF53271">
    <property type="entry name" value="PRTase-like"/>
    <property type="match status" value="1"/>
</dbReference>
<dbReference type="STRING" id="1219032.GCA_001515545_03043"/>
<dbReference type="Proteomes" id="UP000220246">
    <property type="component" value="Unassembled WGS sequence"/>
</dbReference>
<gene>
    <name evidence="3" type="ORF">CRM82_07790</name>
</gene>
<reference evidence="4" key="1">
    <citation type="submission" date="2017-09" db="EMBL/GenBank/DDBJ databases">
        <title>FDA dAtabase for Regulatory Grade micrObial Sequences (FDA-ARGOS): Supporting development and validation of Infectious Disease Dx tests.</title>
        <authorList>
            <person name="Minogue T."/>
            <person name="Wolcott M."/>
            <person name="Wasieloski L."/>
            <person name="Aguilar W."/>
            <person name="Moore D."/>
            <person name="Tallon L."/>
            <person name="Sadzewicz L."/>
            <person name="Ott S."/>
            <person name="Zhao X."/>
            <person name="Nagaraj S."/>
            <person name="Vavikolanu K."/>
            <person name="Aluvathingal J."/>
            <person name="Nadendla S."/>
            <person name="Sichtig H."/>
        </authorList>
    </citation>
    <scope>NUCLEOTIDE SEQUENCE [LARGE SCALE GENOMIC DNA]</scope>
    <source>
        <strain evidence="4">FDAARGOS_394</strain>
    </source>
</reference>
<dbReference type="InterPro" id="IPR051910">
    <property type="entry name" value="ComF/GntX_DNA_util-trans"/>
</dbReference>
<evidence type="ECO:0000313" key="3">
    <source>
        <dbReference type="EMBL" id="PEH88516.1"/>
    </source>
</evidence>
<dbReference type="Pfam" id="PF00156">
    <property type="entry name" value="Pribosyltran"/>
    <property type="match status" value="1"/>
</dbReference>
<evidence type="ECO:0000259" key="2">
    <source>
        <dbReference type="Pfam" id="PF00156"/>
    </source>
</evidence>
<proteinExistence type="inferred from homology"/>
<dbReference type="AlphaFoldDB" id="A0A2A7UTJ6"/>
<evidence type="ECO:0000256" key="1">
    <source>
        <dbReference type="ARBA" id="ARBA00008007"/>
    </source>
</evidence>
<keyword evidence="4" id="KW-1185">Reference proteome</keyword>
<dbReference type="GeneID" id="80800498"/>
<dbReference type="EMBL" id="PDEA01000001">
    <property type="protein sequence ID" value="PEH88516.1"/>
    <property type="molecule type" value="Genomic_DNA"/>
</dbReference>
<dbReference type="CDD" id="cd06223">
    <property type="entry name" value="PRTases_typeI"/>
    <property type="match status" value="1"/>
</dbReference>
<evidence type="ECO:0000313" key="4">
    <source>
        <dbReference type="Proteomes" id="UP000220246"/>
    </source>
</evidence>
<accession>A0A2A7UTJ6</accession>
<dbReference type="RefSeq" id="WP_066539585.1">
    <property type="nucleotide sequence ID" value="NZ_JAOBYP010000003.1"/>
</dbReference>
<dbReference type="Gene3D" id="3.40.50.2020">
    <property type="match status" value="1"/>
</dbReference>
<dbReference type="PANTHER" id="PTHR47505">
    <property type="entry name" value="DNA UTILIZATION PROTEIN YHGH"/>
    <property type="match status" value="1"/>
</dbReference>
<comment type="caution">
    <text evidence="3">The sequence shown here is derived from an EMBL/GenBank/DDBJ whole genome shotgun (WGS) entry which is preliminary data.</text>
</comment>
<organism evidence="3 4">
    <name type="scientific">Comamonas terrigena</name>
    <dbReference type="NCBI Taxonomy" id="32013"/>
    <lineage>
        <taxon>Bacteria</taxon>
        <taxon>Pseudomonadati</taxon>
        <taxon>Pseudomonadota</taxon>
        <taxon>Betaproteobacteria</taxon>
        <taxon>Burkholderiales</taxon>
        <taxon>Comamonadaceae</taxon>
        <taxon>Comamonas</taxon>
    </lineage>
</organism>
<dbReference type="InterPro" id="IPR029057">
    <property type="entry name" value="PRTase-like"/>
</dbReference>
<name>A0A2A7UTJ6_COMTR</name>
<dbReference type="OrthoDB" id="9793412at2"/>
<protein>
    <submittedName>
        <fullName evidence="3">ComF family protein</fullName>
    </submittedName>
</protein>
<dbReference type="InterPro" id="IPR000836">
    <property type="entry name" value="PRTase_dom"/>
</dbReference>